<evidence type="ECO:0000256" key="1">
    <source>
        <dbReference type="SAM" id="SignalP"/>
    </source>
</evidence>
<feature type="chain" id="PRO_5018533104" evidence="1">
    <location>
        <begin position="26"/>
        <end position="595"/>
    </location>
</feature>
<protein>
    <submittedName>
        <fullName evidence="4">DUF4440 domain-containing protein</fullName>
    </submittedName>
</protein>
<dbReference type="PANTHER" id="PTHR46825">
    <property type="entry name" value="D-ALANYL-D-ALANINE-CARBOXYPEPTIDASE/ENDOPEPTIDASE AMPH"/>
    <property type="match status" value="1"/>
</dbReference>
<comment type="caution">
    <text evidence="4">The sequence shown here is derived from an EMBL/GenBank/DDBJ whole genome shotgun (WGS) entry which is preliminary data.</text>
</comment>
<organism evidence="4 5">
    <name type="scientific">Inhella crocodyli</name>
    <dbReference type="NCBI Taxonomy" id="2499851"/>
    <lineage>
        <taxon>Bacteria</taxon>
        <taxon>Pseudomonadati</taxon>
        <taxon>Pseudomonadota</taxon>
        <taxon>Betaproteobacteria</taxon>
        <taxon>Burkholderiales</taxon>
        <taxon>Sphaerotilaceae</taxon>
        <taxon>Inhella</taxon>
    </lineage>
</organism>
<dbReference type="Pfam" id="PF14534">
    <property type="entry name" value="DUF4440"/>
    <property type="match status" value="1"/>
</dbReference>
<dbReference type="InterPro" id="IPR027843">
    <property type="entry name" value="DUF4440"/>
</dbReference>
<keyword evidence="5" id="KW-1185">Reference proteome</keyword>
<sequence>MNRWIGRLLAGGLALAALSLSPSRAEPATPLPPLSRLQPYLDEIQRGDLLHAAWAVQRGEAAPLSGALGESRRGQAAGPDTAYRIGSVSKTFTAVLALQLVEQGRLRLDQPVADFFPGAAQLDGVTVEHLLRHRAGLSDVKDAPDFERWARQPRRMDELQALVLGLPRQFPAGSRAAYSNTGYLLLHWVVERAGQAPYAQQLRERIAAPLGLVHTRLALPAEENSDSRHWDGHAWQPVSATDPSVPLGAGALVSTPAELVRFGQALFAHRLLGPETLARMTTVQDGFGLGLYPLPAGAAEPSWGHEGVIDGYRATWMVQPRSGTALAVLANAERLPRDALRDELLRWAHHGAEPGYAPTDLRPQAQRWTVVLDPRGQPQSAGSRWALRGSLPPLRWDRGLPLTLQPDGRWTAELAWTGRAGLPLESKFVLEDAQGQVLRWERTDNRRWSVGMPPGPMRFDVDAAQEALEATVLAADARLSRALNERDLSAMADVFSQQLEFFHDRGGRSTHADNLAQFRQNFARTEGRSSRTLLTEGLQIRPVPGVGAMQIGRHRFCFHPADGAAAQCQELGFSHVWAQEPDGVWRLLRVLSYGH</sequence>
<dbReference type="InterPro" id="IPR032710">
    <property type="entry name" value="NTF2-like_dom_sf"/>
</dbReference>
<keyword evidence="1" id="KW-0732">Signal</keyword>
<dbReference type="InterPro" id="IPR012338">
    <property type="entry name" value="Beta-lactam/transpept-like"/>
</dbReference>
<dbReference type="InterPro" id="IPR050491">
    <property type="entry name" value="AmpC-like"/>
</dbReference>
<accession>A0A3S2UZ54</accession>
<name>A0A3S2UZ54_9BURK</name>
<evidence type="ECO:0000259" key="3">
    <source>
        <dbReference type="Pfam" id="PF14534"/>
    </source>
</evidence>
<dbReference type="OrthoDB" id="9801061at2"/>
<evidence type="ECO:0000313" key="4">
    <source>
        <dbReference type="EMBL" id="RVT88832.1"/>
    </source>
</evidence>
<dbReference type="Gene3D" id="3.40.710.10">
    <property type="entry name" value="DD-peptidase/beta-lactamase superfamily"/>
    <property type="match status" value="1"/>
</dbReference>
<dbReference type="InterPro" id="IPR001466">
    <property type="entry name" value="Beta-lactam-related"/>
</dbReference>
<feature type="signal peptide" evidence="1">
    <location>
        <begin position="1"/>
        <end position="25"/>
    </location>
</feature>
<dbReference type="GO" id="GO:0030246">
    <property type="term" value="F:carbohydrate binding"/>
    <property type="evidence" value="ECO:0007669"/>
    <property type="project" value="InterPro"/>
</dbReference>
<dbReference type="SUPFAM" id="SSF56601">
    <property type="entry name" value="beta-lactamase/transpeptidase-like"/>
    <property type="match status" value="1"/>
</dbReference>
<evidence type="ECO:0000313" key="5">
    <source>
        <dbReference type="Proteomes" id="UP000288587"/>
    </source>
</evidence>
<dbReference type="RefSeq" id="WP_127682286.1">
    <property type="nucleotide sequence ID" value="NZ_SACM01000001.1"/>
</dbReference>
<gene>
    <name evidence="4" type="ORF">EOD73_07650</name>
</gene>
<feature type="domain" description="Beta-lactamase-related" evidence="2">
    <location>
        <begin position="52"/>
        <end position="346"/>
    </location>
</feature>
<reference evidence="4 5" key="1">
    <citation type="submission" date="2019-01" db="EMBL/GenBank/DDBJ databases">
        <authorList>
            <person name="Chen W.-M."/>
        </authorList>
    </citation>
    <scope>NUCLEOTIDE SEQUENCE [LARGE SCALE GENOMIC DNA]</scope>
    <source>
        <strain evidence="4 5">CCP-18</strain>
    </source>
</reference>
<dbReference type="Gene3D" id="3.10.450.50">
    <property type="match status" value="1"/>
</dbReference>
<proteinExistence type="predicted"/>
<dbReference type="SUPFAM" id="SSF54427">
    <property type="entry name" value="NTF2-like"/>
    <property type="match status" value="1"/>
</dbReference>
<dbReference type="PANTHER" id="PTHR46825:SF7">
    <property type="entry name" value="D-ALANYL-D-ALANINE CARBOXYPEPTIDASE"/>
    <property type="match status" value="1"/>
</dbReference>
<dbReference type="Proteomes" id="UP000288587">
    <property type="component" value="Unassembled WGS sequence"/>
</dbReference>
<dbReference type="InterPro" id="IPR013784">
    <property type="entry name" value="Carb-bd-like_fold"/>
</dbReference>
<evidence type="ECO:0000259" key="2">
    <source>
        <dbReference type="Pfam" id="PF00144"/>
    </source>
</evidence>
<dbReference type="EMBL" id="SACM01000001">
    <property type="protein sequence ID" value="RVT88832.1"/>
    <property type="molecule type" value="Genomic_DNA"/>
</dbReference>
<feature type="domain" description="DUF4440" evidence="3">
    <location>
        <begin position="472"/>
        <end position="587"/>
    </location>
</feature>
<dbReference type="SUPFAM" id="SSF49452">
    <property type="entry name" value="Starch-binding domain-like"/>
    <property type="match status" value="1"/>
</dbReference>
<dbReference type="AlphaFoldDB" id="A0A3S2UZ54"/>
<dbReference type="Pfam" id="PF00144">
    <property type="entry name" value="Beta-lactamase"/>
    <property type="match status" value="1"/>
</dbReference>